<dbReference type="Proteomes" id="UP000267606">
    <property type="component" value="Unassembled WGS sequence"/>
</dbReference>
<protein>
    <submittedName>
        <fullName evidence="4">Ovule protein</fullName>
    </submittedName>
</protein>
<accession>A0A183HF44</accession>
<name>A0A183HF44_9BILA</name>
<keyword evidence="1" id="KW-0812">Transmembrane</keyword>
<dbReference type="EMBL" id="UZAJ01005617">
    <property type="protein sequence ID" value="VDO45417.1"/>
    <property type="molecule type" value="Genomic_DNA"/>
</dbReference>
<evidence type="ECO:0000256" key="1">
    <source>
        <dbReference type="SAM" id="Phobius"/>
    </source>
</evidence>
<evidence type="ECO:0000313" key="4">
    <source>
        <dbReference type="WBParaSite" id="OFLC_0000610501-mRNA-1"/>
    </source>
</evidence>
<gene>
    <name evidence="2" type="ORF">OFLC_LOCUS6104</name>
</gene>
<dbReference type="WBParaSite" id="OFLC_0000610501-mRNA-1">
    <property type="protein sequence ID" value="OFLC_0000610501-mRNA-1"/>
    <property type="gene ID" value="OFLC_0000610501"/>
</dbReference>
<keyword evidence="1" id="KW-0472">Membrane</keyword>
<evidence type="ECO:0000313" key="2">
    <source>
        <dbReference type="EMBL" id="VDO45417.1"/>
    </source>
</evidence>
<dbReference type="AlphaFoldDB" id="A0A183HF44"/>
<keyword evidence="3" id="KW-1185">Reference proteome</keyword>
<organism evidence="4">
    <name type="scientific">Onchocerca flexuosa</name>
    <dbReference type="NCBI Taxonomy" id="387005"/>
    <lineage>
        <taxon>Eukaryota</taxon>
        <taxon>Metazoa</taxon>
        <taxon>Ecdysozoa</taxon>
        <taxon>Nematoda</taxon>
        <taxon>Chromadorea</taxon>
        <taxon>Rhabditida</taxon>
        <taxon>Spirurina</taxon>
        <taxon>Spiruromorpha</taxon>
        <taxon>Filarioidea</taxon>
        <taxon>Onchocercidae</taxon>
        <taxon>Onchocerca</taxon>
    </lineage>
</organism>
<keyword evidence="1" id="KW-1133">Transmembrane helix</keyword>
<sequence length="73" mass="8229">MNTLVKTICTTTGHLYSSITIGRICITFHAIVGIPLVLRIFDDLCSKVKKNEFTNLTEEMGNLMHAFSFLHLD</sequence>
<proteinExistence type="predicted"/>
<reference evidence="2 3" key="2">
    <citation type="submission" date="2018-11" db="EMBL/GenBank/DDBJ databases">
        <authorList>
            <consortium name="Pathogen Informatics"/>
        </authorList>
    </citation>
    <scope>NUCLEOTIDE SEQUENCE [LARGE SCALE GENOMIC DNA]</scope>
</reference>
<feature type="transmembrane region" description="Helical" evidence="1">
    <location>
        <begin position="20"/>
        <end position="41"/>
    </location>
</feature>
<reference evidence="4" key="1">
    <citation type="submission" date="2016-06" db="UniProtKB">
        <authorList>
            <consortium name="WormBaseParasite"/>
        </authorList>
    </citation>
    <scope>IDENTIFICATION</scope>
</reference>
<evidence type="ECO:0000313" key="3">
    <source>
        <dbReference type="Proteomes" id="UP000267606"/>
    </source>
</evidence>